<reference evidence="12" key="1">
    <citation type="submission" date="2021-06" db="EMBL/GenBank/DDBJ databases">
        <authorList>
            <person name="Hodson N. C."/>
            <person name="Mongue J. A."/>
            <person name="Jaron S. K."/>
        </authorList>
    </citation>
    <scope>NUCLEOTIDE SEQUENCE</scope>
</reference>
<keyword evidence="10" id="KW-0511">Multifunctional enzyme</keyword>
<evidence type="ECO:0000256" key="10">
    <source>
        <dbReference type="ARBA" id="ARBA00023268"/>
    </source>
</evidence>
<evidence type="ECO:0000259" key="11">
    <source>
        <dbReference type="PROSITE" id="PS50075"/>
    </source>
</evidence>
<evidence type="ECO:0000256" key="4">
    <source>
        <dbReference type="ARBA" id="ARBA00022679"/>
    </source>
</evidence>
<dbReference type="AlphaFoldDB" id="A0A8J2PTE3"/>
<dbReference type="InterPro" id="IPR020843">
    <property type="entry name" value="ER"/>
</dbReference>
<dbReference type="EMBL" id="CAJVCH010542494">
    <property type="protein sequence ID" value="CAG7827171.1"/>
    <property type="molecule type" value="Genomic_DNA"/>
</dbReference>
<dbReference type="InterPro" id="IPR001031">
    <property type="entry name" value="Thioesterase"/>
</dbReference>
<dbReference type="PANTHER" id="PTHR43775:SF7">
    <property type="entry name" value="FATTY ACID SYNTHASE"/>
    <property type="match status" value="1"/>
</dbReference>
<dbReference type="InterPro" id="IPR057326">
    <property type="entry name" value="KR_dom"/>
</dbReference>
<dbReference type="FunFam" id="3.40.50.720:FF:000209">
    <property type="entry name" value="Polyketide synthase Pks12"/>
    <property type="match status" value="1"/>
</dbReference>
<keyword evidence="13" id="KW-1185">Reference proteome</keyword>
<keyword evidence="2" id="KW-0444">Lipid biosynthesis</keyword>
<evidence type="ECO:0000313" key="13">
    <source>
        <dbReference type="Proteomes" id="UP000708208"/>
    </source>
</evidence>
<feature type="domain" description="Carrier" evidence="11">
    <location>
        <begin position="668"/>
        <end position="745"/>
    </location>
</feature>
<organism evidence="12 13">
    <name type="scientific">Allacma fusca</name>
    <dbReference type="NCBI Taxonomy" id="39272"/>
    <lineage>
        <taxon>Eukaryota</taxon>
        <taxon>Metazoa</taxon>
        <taxon>Ecdysozoa</taxon>
        <taxon>Arthropoda</taxon>
        <taxon>Hexapoda</taxon>
        <taxon>Collembola</taxon>
        <taxon>Symphypleona</taxon>
        <taxon>Sminthuridae</taxon>
        <taxon>Allacma</taxon>
    </lineage>
</organism>
<keyword evidence="5" id="KW-0276">Fatty acid metabolism</keyword>
<dbReference type="InterPro" id="IPR009081">
    <property type="entry name" value="PP-bd_ACP"/>
</dbReference>
<dbReference type="CDD" id="cd05195">
    <property type="entry name" value="enoyl_red"/>
    <property type="match status" value="1"/>
</dbReference>
<dbReference type="GO" id="GO:0006633">
    <property type="term" value="P:fatty acid biosynthetic process"/>
    <property type="evidence" value="ECO:0007669"/>
    <property type="project" value="UniProtKB-KW"/>
</dbReference>
<evidence type="ECO:0000256" key="9">
    <source>
        <dbReference type="ARBA" id="ARBA00023160"/>
    </source>
</evidence>
<dbReference type="OrthoDB" id="329835at2759"/>
<evidence type="ECO:0000256" key="3">
    <source>
        <dbReference type="ARBA" id="ARBA00022553"/>
    </source>
</evidence>
<sequence>MISPVIRWDHSDTWFVPSFQNESSKEGYENIRCYCTQDDYNLDFDKPSEDLERQINLDLVFNVHQNGSWGCYCNLSVSHKDLGKPRSVTESFANTLHPGDLSAIQWIESPLKIKPDESNLCSIHYSSLNFRDVMLVTGKLSKDALPGDLAFQDCVLGIEFAGELNGKFVCGIQSAKCLATSVKIDDSGFLFDVPDKWSLAEAATVPAAYGTAYYALLVRGKMKKGETVLIHAGSGGVGQAAIAIALSMNCKVITTVSTAEKRQFLRNRFPELDDSSFTDSRNASVFEEFVMKVTNGRGVDIVLNSLSQDKLEASVRCLAKYGRFLEIGKFDLFNNTALGMEIFLRSVNFQGILLDDVLQGPSEDKDQVEDLLRAGIKSGVVIPLPHVLFSNNQLEEAFRFMATGKHMGKVVISIRDDSPSGILSVPRTYFYSQKSYVLVGGLGGMGMEIANWMVSRGARNLVFISRSGLSTGYQAYRVKVWRDQGVNVIIDNSDVSTESGAQTALKLAVGVGPVGGIFNLALVLTDAMFPNQTAEHFEIVSKAKILATIELDRASRSLEPKLDHFVCFSSIASSKGNAGQTSYGFANSFMERLCEERCKIGLPGLAIQWGAIGDVGVLHNLMGGKDVDVAGVAPQKIASCLEMFDLFLSQSHPVMSSFVPVTSVAGNDERTQTVTGLVAHILAIKNIAKVKMGATLIELGMDSLMATEIKILLEDKKGISLPATSIGQLTFSKLMEMESIELNLNEGSTALEFKQITLLHMPSESIIKMESKGDKALNLFMVHPLDGTVFLLQRLVKDVDVNVYGLQWVKNIPADSIESVAEFYIKQIKTIQEMGPYQIGGYSYGAAVAFEIALQLERQGESVENVVLLDGCHKWPKFFAQTFIERDFERDDVAWLTYFLFLHMAFNFKKVEAELSSLSEWDERLNKTAELLCEVYPTFSLDELRDLATAFSDRLSIGY</sequence>
<feature type="non-terminal residue" evidence="12">
    <location>
        <position position="1"/>
    </location>
</feature>
<keyword evidence="8" id="KW-0443">Lipid metabolism</keyword>
<evidence type="ECO:0000256" key="6">
    <source>
        <dbReference type="ARBA" id="ARBA00022857"/>
    </source>
</evidence>
<keyword evidence="3" id="KW-0597">Phosphoprotein</keyword>
<evidence type="ECO:0000256" key="1">
    <source>
        <dbReference type="ARBA" id="ARBA00022450"/>
    </source>
</evidence>
<dbReference type="GO" id="GO:0004312">
    <property type="term" value="F:fatty acid synthase activity"/>
    <property type="evidence" value="ECO:0007669"/>
    <property type="project" value="TreeGrafter"/>
</dbReference>
<keyword evidence="1" id="KW-0596">Phosphopantetheine</keyword>
<dbReference type="InterPro" id="IPR020806">
    <property type="entry name" value="PKS_PP-bd"/>
</dbReference>
<evidence type="ECO:0000256" key="8">
    <source>
        <dbReference type="ARBA" id="ARBA00023098"/>
    </source>
</evidence>
<dbReference type="SMART" id="SM00829">
    <property type="entry name" value="PKS_ER"/>
    <property type="match status" value="1"/>
</dbReference>
<dbReference type="PROSITE" id="PS50075">
    <property type="entry name" value="CARRIER"/>
    <property type="match status" value="1"/>
</dbReference>
<dbReference type="Pfam" id="PF13602">
    <property type="entry name" value="ADH_zinc_N_2"/>
    <property type="match status" value="1"/>
</dbReference>
<protein>
    <recommendedName>
        <fullName evidence="11">Carrier domain-containing protein</fullName>
    </recommendedName>
</protein>
<dbReference type="CDD" id="cd08954">
    <property type="entry name" value="KR_1_FAS_SDR_x"/>
    <property type="match status" value="1"/>
</dbReference>
<evidence type="ECO:0000256" key="5">
    <source>
        <dbReference type="ARBA" id="ARBA00022832"/>
    </source>
</evidence>
<keyword evidence="4" id="KW-0808">Transferase</keyword>
<name>A0A8J2PTE3_9HEXA</name>
<evidence type="ECO:0000256" key="7">
    <source>
        <dbReference type="ARBA" id="ARBA00023002"/>
    </source>
</evidence>
<comment type="caution">
    <text evidence="12">The sequence shown here is derived from an EMBL/GenBank/DDBJ whole genome shotgun (WGS) entry which is preliminary data.</text>
</comment>
<dbReference type="Proteomes" id="UP000708208">
    <property type="component" value="Unassembled WGS sequence"/>
</dbReference>
<dbReference type="Pfam" id="PF08659">
    <property type="entry name" value="KR"/>
    <property type="match status" value="1"/>
</dbReference>
<evidence type="ECO:0000313" key="12">
    <source>
        <dbReference type="EMBL" id="CAG7827171.1"/>
    </source>
</evidence>
<dbReference type="Pfam" id="PF00550">
    <property type="entry name" value="PP-binding"/>
    <property type="match status" value="1"/>
</dbReference>
<gene>
    <name evidence="12" type="ORF">AFUS01_LOCUS37170</name>
</gene>
<keyword evidence="6" id="KW-0521">NADP</keyword>
<dbReference type="SMART" id="SM00823">
    <property type="entry name" value="PKS_PP"/>
    <property type="match status" value="1"/>
</dbReference>
<proteinExistence type="predicted"/>
<dbReference type="GO" id="GO:0031177">
    <property type="term" value="F:phosphopantetheine binding"/>
    <property type="evidence" value="ECO:0007669"/>
    <property type="project" value="InterPro"/>
</dbReference>
<dbReference type="PANTHER" id="PTHR43775">
    <property type="entry name" value="FATTY ACID SYNTHASE"/>
    <property type="match status" value="1"/>
</dbReference>
<accession>A0A8J2PTE3</accession>
<dbReference type="InterPro" id="IPR013968">
    <property type="entry name" value="PKS_KR"/>
</dbReference>
<keyword evidence="9" id="KW-0275">Fatty acid biosynthesis</keyword>
<dbReference type="Pfam" id="PF00975">
    <property type="entry name" value="Thioesterase"/>
    <property type="match status" value="1"/>
</dbReference>
<dbReference type="InterPro" id="IPR050091">
    <property type="entry name" value="PKS_NRPS_Biosynth_Enz"/>
</dbReference>
<keyword evidence="7" id="KW-0560">Oxidoreductase</keyword>
<dbReference type="SMART" id="SM00822">
    <property type="entry name" value="PKS_KR"/>
    <property type="match status" value="1"/>
</dbReference>
<dbReference type="GO" id="GO:0016491">
    <property type="term" value="F:oxidoreductase activity"/>
    <property type="evidence" value="ECO:0007669"/>
    <property type="project" value="UniProtKB-KW"/>
</dbReference>
<evidence type="ECO:0000256" key="2">
    <source>
        <dbReference type="ARBA" id="ARBA00022516"/>
    </source>
</evidence>